<keyword evidence="7" id="KW-0472">Membrane</keyword>
<keyword evidence="3" id="KW-0812">Transmembrane</keyword>
<dbReference type="InterPro" id="IPR027417">
    <property type="entry name" value="P-loop_NTPase"/>
</dbReference>
<protein>
    <recommendedName>
        <fullName evidence="11">Sulfotransferase domain-containing protein</fullName>
    </recommendedName>
</protein>
<dbReference type="KEGG" id="ehx:EMIHUDRAFT_214992"/>
<dbReference type="Gene3D" id="3.40.50.300">
    <property type="entry name" value="P-loop containing nucleotide triphosphate hydrolases"/>
    <property type="match status" value="1"/>
</dbReference>
<keyword evidence="10" id="KW-1185">Reference proteome</keyword>
<dbReference type="PaxDb" id="2903-EOD11149"/>
<dbReference type="eggNOG" id="KOG3922">
    <property type="taxonomic scope" value="Eukaryota"/>
</dbReference>
<dbReference type="HOGENOM" id="CLU_932026_0_0_1"/>
<dbReference type="GO" id="GO:0000139">
    <property type="term" value="C:Golgi membrane"/>
    <property type="evidence" value="ECO:0007669"/>
    <property type="project" value="UniProtKB-SubCell"/>
</dbReference>
<dbReference type="STRING" id="2903.R1DR34"/>
<dbReference type="EnsemblProtists" id="EOD11149">
    <property type="protein sequence ID" value="EOD11149"/>
    <property type="gene ID" value="EMIHUDRAFT_214992"/>
</dbReference>
<evidence type="ECO:0000256" key="3">
    <source>
        <dbReference type="ARBA" id="ARBA00022692"/>
    </source>
</evidence>
<dbReference type="GO" id="GO:0008146">
    <property type="term" value="F:sulfotransferase activity"/>
    <property type="evidence" value="ECO:0007669"/>
    <property type="project" value="InterPro"/>
</dbReference>
<dbReference type="Proteomes" id="UP000013827">
    <property type="component" value="Unassembled WGS sequence"/>
</dbReference>
<proteinExistence type="predicted"/>
<evidence type="ECO:0000256" key="6">
    <source>
        <dbReference type="ARBA" id="ARBA00023034"/>
    </source>
</evidence>
<evidence type="ECO:0000256" key="2">
    <source>
        <dbReference type="ARBA" id="ARBA00022679"/>
    </source>
</evidence>
<keyword evidence="2" id="KW-0808">Transferase</keyword>
<dbReference type="AlphaFoldDB" id="A0A0D3IIR4"/>
<dbReference type="GeneID" id="17257274"/>
<evidence type="ECO:0000256" key="5">
    <source>
        <dbReference type="ARBA" id="ARBA00022989"/>
    </source>
</evidence>
<evidence type="ECO:0000256" key="4">
    <source>
        <dbReference type="ARBA" id="ARBA00022968"/>
    </source>
</evidence>
<evidence type="ECO:0008006" key="11">
    <source>
        <dbReference type="Google" id="ProtNLM"/>
    </source>
</evidence>
<evidence type="ECO:0000256" key="7">
    <source>
        <dbReference type="ARBA" id="ARBA00023136"/>
    </source>
</evidence>
<evidence type="ECO:0000256" key="1">
    <source>
        <dbReference type="ARBA" id="ARBA00004323"/>
    </source>
</evidence>
<reference evidence="9" key="2">
    <citation type="submission" date="2024-10" db="UniProtKB">
        <authorList>
            <consortium name="EnsemblProtists"/>
        </authorList>
    </citation>
    <scope>IDENTIFICATION</scope>
</reference>
<organism evidence="9 10">
    <name type="scientific">Emiliania huxleyi (strain CCMP1516)</name>
    <dbReference type="NCBI Taxonomy" id="280463"/>
    <lineage>
        <taxon>Eukaryota</taxon>
        <taxon>Haptista</taxon>
        <taxon>Haptophyta</taxon>
        <taxon>Prymnesiophyceae</taxon>
        <taxon>Isochrysidales</taxon>
        <taxon>Noelaerhabdaceae</taxon>
        <taxon>Emiliania</taxon>
    </lineage>
</organism>
<evidence type="ECO:0000313" key="10">
    <source>
        <dbReference type="Proteomes" id="UP000013827"/>
    </source>
</evidence>
<keyword evidence="4" id="KW-0735">Signal-anchor</keyword>
<evidence type="ECO:0000256" key="8">
    <source>
        <dbReference type="ARBA" id="ARBA00023180"/>
    </source>
</evidence>
<reference evidence="10" key="1">
    <citation type="journal article" date="2013" name="Nature">
        <title>Pan genome of the phytoplankton Emiliania underpins its global distribution.</title>
        <authorList>
            <person name="Read B.A."/>
            <person name="Kegel J."/>
            <person name="Klute M.J."/>
            <person name="Kuo A."/>
            <person name="Lefebvre S.C."/>
            <person name="Maumus F."/>
            <person name="Mayer C."/>
            <person name="Miller J."/>
            <person name="Monier A."/>
            <person name="Salamov A."/>
            <person name="Young J."/>
            <person name="Aguilar M."/>
            <person name="Claverie J.M."/>
            <person name="Frickenhaus S."/>
            <person name="Gonzalez K."/>
            <person name="Herman E.K."/>
            <person name="Lin Y.C."/>
            <person name="Napier J."/>
            <person name="Ogata H."/>
            <person name="Sarno A.F."/>
            <person name="Shmutz J."/>
            <person name="Schroeder D."/>
            <person name="de Vargas C."/>
            <person name="Verret F."/>
            <person name="von Dassow P."/>
            <person name="Valentin K."/>
            <person name="Van de Peer Y."/>
            <person name="Wheeler G."/>
            <person name="Dacks J.B."/>
            <person name="Delwiche C.F."/>
            <person name="Dyhrman S.T."/>
            <person name="Glockner G."/>
            <person name="John U."/>
            <person name="Richards T."/>
            <person name="Worden A.Z."/>
            <person name="Zhang X."/>
            <person name="Grigoriev I.V."/>
            <person name="Allen A.E."/>
            <person name="Bidle K."/>
            <person name="Borodovsky M."/>
            <person name="Bowler C."/>
            <person name="Brownlee C."/>
            <person name="Cock J.M."/>
            <person name="Elias M."/>
            <person name="Gladyshev V.N."/>
            <person name="Groth M."/>
            <person name="Guda C."/>
            <person name="Hadaegh A."/>
            <person name="Iglesias-Rodriguez M.D."/>
            <person name="Jenkins J."/>
            <person name="Jones B.M."/>
            <person name="Lawson T."/>
            <person name="Leese F."/>
            <person name="Lindquist E."/>
            <person name="Lobanov A."/>
            <person name="Lomsadze A."/>
            <person name="Malik S.B."/>
            <person name="Marsh M.E."/>
            <person name="Mackinder L."/>
            <person name="Mock T."/>
            <person name="Mueller-Roeber B."/>
            <person name="Pagarete A."/>
            <person name="Parker M."/>
            <person name="Probert I."/>
            <person name="Quesneville H."/>
            <person name="Raines C."/>
            <person name="Rensing S.A."/>
            <person name="Riano-Pachon D.M."/>
            <person name="Richier S."/>
            <person name="Rokitta S."/>
            <person name="Shiraiwa Y."/>
            <person name="Soanes D.M."/>
            <person name="van der Giezen M."/>
            <person name="Wahlund T.M."/>
            <person name="Williams B."/>
            <person name="Wilson W."/>
            <person name="Wolfe G."/>
            <person name="Wurch L.L."/>
        </authorList>
    </citation>
    <scope>NUCLEOTIDE SEQUENCE</scope>
</reference>
<evidence type="ECO:0000313" key="9">
    <source>
        <dbReference type="EnsemblProtists" id="EOD11149"/>
    </source>
</evidence>
<sequence>MASPSHVAHPRIFLSGGAHRVLKTSTNRTRPLVYNRVPKAASTSMIVVLQRLARRNHFGVTSAPAMQYWPRLTELRARLESLRPDHCYINHCSTLDDSRRQWLWINIVREPLAHYESLHYWERRGLRERARLQKRDPVCGCAHLELAPCLSVRLQRKCPIRLWQQRNLFCVPDASWAAHENGPPPCSVEEALQIVQQQYLLVGLAEEFDVTLRALEALLPRYFAGASQMLADGPIAANVGSSKAATRSAAKNLTRQYIEHVLVHNATNYAGERLFYEGVRRVFREKLAEASLHSRAFLS</sequence>
<accession>A0A0D3IIR4</accession>
<dbReference type="RefSeq" id="XP_005763578.1">
    <property type="nucleotide sequence ID" value="XM_005763521.1"/>
</dbReference>
<comment type="subcellular location">
    <subcellularLocation>
        <location evidence="1">Golgi apparatus membrane</location>
        <topology evidence="1">Single-pass type II membrane protein</topology>
    </subcellularLocation>
</comment>
<keyword evidence="5" id="KW-1133">Transmembrane helix</keyword>
<dbReference type="PANTHER" id="PTHR12129:SF15">
    <property type="entry name" value="URONYL 2-SULFOTRANSFERASE"/>
    <property type="match status" value="1"/>
</dbReference>
<keyword evidence="6" id="KW-0333">Golgi apparatus</keyword>
<keyword evidence="8" id="KW-0325">Glycoprotein</keyword>
<dbReference type="PANTHER" id="PTHR12129">
    <property type="entry name" value="HEPARAN SULFATE 2-O-SULFOTRANSFERASE"/>
    <property type="match status" value="1"/>
</dbReference>
<name>A0A0D3IIR4_EMIH1</name>
<dbReference type="InterPro" id="IPR007734">
    <property type="entry name" value="Heparan_SO4_2-O-STrfase"/>
</dbReference>
<dbReference type="SUPFAM" id="SSF52540">
    <property type="entry name" value="P-loop containing nucleoside triphosphate hydrolases"/>
    <property type="match status" value="1"/>
</dbReference>